<feature type="region of interest" description="Disordered" evidence="1">
    <location>
        <begin position="1"/>
        <end position="48"/>
    </location>
</feature>
<protein>
    <submittedName>
        <fullName evidence="2">Uncharacterized protein</fullName>
    </submittedName>
</protein>
<dbReference type="InterPro" id="IPR038883">
    <property type="entry name" value="AN11006-like"/>
</dbReference>
<dbReference type="AlphaFoldDB" id="A0A2K1QX56"/>
<evidence type="ECO:0000313" key="2">
    <source>
        <dbReference type="EMBL" id="PNS19634.1"/>
    </source>
</evidence>
<keyword evidence="3" id="KW-1185">Reference proteome</keyword>
<gene>
    <name evidence="2" type="ORF">CAC42_7478</name>
</gene>
<feature type="compositionally biased region" description="Basic and acidic residues" evidence="1">
    <location>
        <begin position="1"/>
        <end position="12"/>
    </location>
</feature>
<feature type="region of interest" description="Disordered" evidence="1">
    <location>
        <begin position="328"/>
        <end position="363"/>
    </location>
</feature>
<accession>A0A2K1QX56</accession>
<proteinExistence type="predicted"/>
<comment type="caution">
    <text evidence="2">The sequence shown here is derived from an EMBL/GenBank/DDBJ whole genome shotgun (WGS) entry which is preliminary data.</text>
</comment>
<organism evidence="2 3">
    <name type="scientific">Sphaceloma murrayae</name>
    <dbReference type="NCBI Taxonomy" id="2082308"/>
    <lineage>
        <taxon>Eukaryota</taxon>
        <taxon>Fungi</taxon>
        <taxon>Dikarya</taxon>
        <taxon>Ascomycota</taxon>
        <taxon>Pezizomycotina</taxon>
        <taxon>Dothideomycetes</taxon>
        <taxon>Dothideomycetidae</taxon>
        <taxon>Myriangiales</taxon>
        <taxon>Elsinoaceae</taxon>
        <taxon>Sphaceloma</taxon>
    </lineage>
</organism>
<dbReference type="InParanoid" id="A0A2K1QX56"/>
<dbReference type="PANTHER" id="PTHR42085">
    <property type="entry name" value="F-BOX DOMAIN-CONTAINING PROTEIN"/>
    <property type="match status" value="1"/>
</dbReference>
<evidence type="ECO:0000256" key="1">
    <source>
        <dbReference type="SAM" id="MobiDB-lite"/>
    </source>
</evidence>
<dbReference type="PANTHER" id="PTHR42085:SF2">
    <property type="entry name" value="F-BOX DOMAIN-CONTAINING PROTEIN"/>
    <property type="match status" value="1"/>
</dbReference>
<name>A0A2K1QX56_9PEZI</name>
<evidence type="ECO:0000313" key="3">
    <source>
        <dbReference type="Proteomes" id="UP000243797"/>
    </source>
</evidence>
<sequence>MDDALTRIDDGSPPKPFADTQPKAPASNANTPSDDDMDSTGDASSDQGPVCACCGGMIDLEKIMYGEDSEDEDLEMEEDGPVEPTIDPGINFNAPFRLLDLPAEIQLAIWQALRAMGCSAVKDGRPRLHVKHIRRYVDDDPRDMVDFLEDYPTSQMQKAFRQARRERARDCGDYACQMHYIRECSTTLGPLLRVSRKINHDVLPLLYEDVTFEFDHPCIIDKGPVMPEMHWTSIRSIVVNLFPLENFPLGFATLMNKLKGAPRLEHFRVQFDSELIDDDGPLSDDFLDDHDKFYTRLAKLERMWPKLKPKCVIEVMWGSEEEAILTEAEEERQDAMKRSRRTSKRSDKIVHPTTIKSLPSAEK</sequence>
<dbReference type="Proteomes" id="UP000243797">
    <property type="component" value="Unassembled WGS sequence"/>
</dbReference>
<dbReference type="EMBL" id="NKHZ01000031">
    <property type="protein sequence ID" value="PNS19634.1"/>
    <property type="molecule type" value="Genomic_DNA"/>
</dbReference>
<reference evidence="2 3" key="1">
    <citation type="submission" date="2017-06" db="EMBL/GenBank/DDBJ databases">
        <title>Draft genome sequence of a variant of Elsinoe murrayae.</title>
        <authorList>
            <person name="Cheng Q."/>
        </authorList>
    </citation>
    <scope>NUCLEOTIDE SEQUENCE [LARGE SCALE GENOMIC DNA]</scope>
    <source>
        <strain evidence="2 3">CQ-2017a</strain>
    </source>
</reference>